<feature type="domain" description="GST N-terminal" evidence="1">
    <location>
        <begin position="1"/>
        <end position="76"/>
    </location>
</feature>
<dbReference type="Gene3D" id="1.20.1050.10">
    <property type="match status" value="1"/>
</dbReference>
<reference evidence="2 3" key="1">
    <citation type="submission" date="2021-10" db="EMBL/GenBank/DDBJ databases">
        <title>Draft genome of Aestuariibacter halophilus JC2043.</title>
        <authorList>
            <person name="Emsley S.A."/>
            <person name="Pfannmuller K.M."/>
            <person name="Ushijima B."/>
            <person name="Saw J.H."/>
            <person name="Videau P."/>
        </authorList>
    </citation>
    <scope>NUCLEOTIDE SEQUENCE [LARGE SCALE GENOMIC DNA]</scope>
    <source>
        <strain evidence="2 3">JC2043</strain>
    </source>
</reference>
<proteinExistence type="predicted"/>
<dbReference type="EMBL" id="JAJEWP010000004">
    <property type="protein sequence ID" value="MCC2617453.1"/>
    <property type="molecule type" value="Genomic_DNA"/>
</dbReference>
<evidence type="ECO:0000313" key="2">
    <source>
        <dbReference type="EMBL" id="MCC2617453.1"/>
    </source>
</evidence>
<dbReference type="SUPFAM" id="SSF52833">
    <property type="entry name" value="Thioredoxin-like"/>
    <property type="match status" value="1"/>
</dbReference>
<dbReference type="RefSeq" id="WP_229161620.1">
    <property type="nucleotide sequence ID" value="NZ_JAJEWP010000004.1"/>
</dbReference>
<dbReference type="PROSITE" id="PS50404">
    <property type="entry name" value="GST_NTER"/>
    <property type="match status" value="1"/>
</dbReference>
<accession>A0ABS8GAA2</accession>
<evidence type="ECO:0000313" key="3">
    <source>
        <dbReference type="Proteomes" id="UP001520878"/>
    </source>
</evidence>
<gene>
    <name evidence="2" type="ORF">LJ739_14465</name>
</gene>
<keyword evidence="3" id="KW-1185">Reference proteome</keyword>
<dbReference type="InterPro" id="IPR004045">
    <property type="entry name" value="Glutathione_S-Trfase_N"/>
</dbReference>
<organism evidence="2 3">
    <name type="scientific">Fluctibacter halophilus</name>
    <dbReference type="NCBI Taxonomy" id="226011"/>
    <lineage>
        <taxon>Bacteria</taxon>
        <taxon>Pseudomonadati</taxon>
        <taxon>Pseudomonadota</taxon>
        <taxon>Gammaproteobacteria</taxon>
        <taxon>Alteromonadales</taxon>
        <taxon>Alteromonadaceae</taxon>
        <taxon>Fluctibacter</taxon>
    </lineage>
</organism>
<dbReference type="Pfam" id="PF13417">
    <property type="entry name" value="GST_N_3"/>
    <property type="match status" value="1"/>
</dbReference>
<dbReference type="InterPro" id="IPR036249">
    <property type="entry name" value="Thioredoxin-like_sf"/>
</dbReference>
<dbReference type="CDD" id="cd00570">
    <property type="entry name" value="GST_N_family"/>
    <property type="match status" value="1"/>
</dbReference>
<name>A0ABS8GAA2_9ALTE</name>
<comment type="caution">
    <text evidence="2">The sequence shown here is derived from an EMBL/GenBank/DDBJ whole genome shotgun (WGS) entry which is preliminary data.</text>
</comment>
<evidence type="ECO:0000259" key="1">
    <source>
        <dbReference type="PROSITE" id="PS50404"/>
    </source>
</evidence>
<protein>
    <submittedName>
        <fullName evidence="2">Glutathione S-transferase</fullName>
    </submittedName>
</protein>
<sequence>MILYGSTTSPYVRRIRMFLADTAHEFVDWQIFAGDRKQLADKNPTLKIPMLEADGQVIFDSRQIHRFLSESFQHSRLTWDQENTLSVIDAANDSLVQLLILTRSGFDINDDVLYFNIQRERVEGILVHLEQCVQEGQFSKWDYLAISLFCLLDWIAFRALWDLSGYPALNGFLQRHQNNDWAQKTDPRR</sequence>
<dbReference type="Gene3D" id="3.40.30.10">
    <property type="entry name" value="Glutaredoxin"/>
    <property type="match status" value="1"/>
</dbReference>
<dbReference type="Proteomes" id="UP001520878">
    <property type="component" value="Unassembled WGS sequence"/>
</dbReference>